<evidence type="ECO:0000313" key="2">
    <source>
        <dbReference type="Proteomes" id="UP001057402"/>
    </source>
</evidence>
<accession>A0ACB9RF70</accession>
<comment type="caution">
    <text evidence="1">The sequence shown here is derived from an EMBL/GenBank/DDBJ whole genome shotgun (WGS) entry which is preliminary data.</text>
</comment>
<gene>
    <name evidence="1" type="ORF">MLD38_015269</name>
</gene>
<proteinExistence type="predicted"/>
<keyword evidence="2" id="KW-1185">Reference proteome</keyword>
<reference evidence="2" key="1">
    <citation type="journal article" date="2023" name="Front. Plant Sci.">
        <title>Chromosomal-level genome assembly of Melastoma candidum provides insights into trichome evolution.</title>
        <authorList>
            <person name="Zhong Y."/>
            <person name="Wu W."/>
            <person name="Sun C."/>
            <person name="Zou P."/>
            <person name="Liu Y."/>
            <person name="Dai S."/>
            <person name="Zhou R."/>
        </authorList>
    </citation>
    <scope>NUCLEOTIDE SEQUENCE [LARGE SCALE GENOMIC DNA]</scope>
</reference>
<organism evidence="1 2">
    <name type="scientific">Melastoma candidum</name>
    <dbReference type="NCBI Taxonomy" id="119954"/>
    <lineage>
        <taxon>Eukaryota</taxon>
        <taxon>Viridiplantae</taxon>
        <taxon>Streptophyta</taxon>
        <taxon>Embryophyta</taxon>
        <taxon>Tracheophyta</taxon>
        <taxon>Spermatophyta</taxon>
        <taxon>Magnoliopsida</taxon>
        <taxon>eudicotyledons</taxon>
        <taxon>Gunneridae</taxon>
        <taxon>Pentapetalae</taxon>
        <taxon>rosids</taxon>
        <taxon>malvids</taxon>
        <taxon>Myrtales</taxon>
        <taxon>Melastomataceae</taxon>
        <taxon>Melastomatoideae</taxon>
        <taxon>Melastomateae</taxon>
        <taxon>Melastoma</taxon>
    </lineage>
</organism>
<evidence type="ECO:0000313" key="1">
    <source>
        <dbReference type="EMBL" id="KAI4377682.1"/>
    </source>
</evidence>
<protein>
    <submittedName>
        <fullName evidence="1">Uncharacterized protein</fullName>
    </submittedName>
</protein>
<sequence length="1260" mass="137714">MGSVEVSQDFPKTKDVATQTDAEQPSEKSAEDASPGSRMAAGSIRTVLKKGDWVDTCLMVLGTLGSVADGMTLALMMLVLSTLMNGYGSAHLRLKDVDKFAQELFYVAIGVGCGAFFEGFCWARVAERLTFKLRREYLQAVLQQDVGFFDERHGQSMTSDIVSSISVDTLAIQGVLAEKMPNFIMNITMFIGGQFVAIYLSWRLAVVAIPALLMLIIPGIVYGKMLADVGERMQESYGIAGGIVQQALASIRTVYSYVGEERTLSSYRISLEPLQKLGVKQGFMKGMAMGTIGITYAVWALQGWYGSVLITKNREKGGDVFTAGVCIIYGGLALGGSLLNLKYISEGNIAAARIYKMIERVPSIDPTNKKGTTMSNVRGEVEFKEVDFAYPARPDTMVLRKFNLRVMASQTVGLVGRSGSGKSTFINLLERFYDPVQGTVYLDGINIRTLQVEWLRRQMGLVSQEPILFATTIKDNILFGKEGASMDEVIAASKAANAHGFILMLPNGYDTQVGQLGSQMSEGQKQRITIARALLRDPRVLLLDEPTSALDSHSEKAVQDALNQASVGRTTIIIAHRLSTLSSANAIAVVQNGQVVEFGSPGHLLSDELGAYSVMVRLQQNFGDNRSIQDSENILQDESVTTSKKTTLLDEITNDPHGTSPRDKPTPETTSADDSPSLWKLLDMVSPEWKSTVLGCCGAIGYGLVMPMYYYCLGSILSVYVLGDSHKVRSKTRVYCLAFTGFAIVAFVANVVQHYFFGVMGEFLTKGVREAVLSKILTFEIGWFDQEDNSSGALCSRLATDAVVVKALVADRLSFFTQSIASASLAVIMGMILSWKLSLVATGMQPVIIGAFYLRAVTMRTMSKRLAKAQNESSGLASEALANHRIITAFGSGEKIMKLYEITQIGPKQVSHKQSWYAGFGLFVSMFLTSANGALIFWYGGWLLFHGKISYQHLFQVFFVLVSTGRVIAETGSLTADLSKGMSALKSIHMILNRKSEMKPDDPDGIDPESILGEIEFKRVSFNYSNRPEQRILKDVSLHIDAGKVVALVGQSGSGKSTIIRLVERFYDPSHGSVEIDGIDLRRYNLRKLRSHISLVSQDPALFTGTIRDNIRYGKESATDSEVVAAATLANAHQFISTMEEGYRSNCGERGVQLSGGQKQRIALARAILKDPAILLLDEATSALDSESENLIQEALTRTMSGRTCVMVAHRLSTIRNADKIFVIESGRIIEEGLHEELLDRGETGAYASLIRLQQISSTA</sequence>
<dbReference type="Proteomes" id="UP001057402">
    <property type="component" value="Chromosome 4"/>
</dbReference>
<name>A0ACB9RF70_9MYRT</name>
<dbReference type="EMBL" id="CM042883">
    <property type="protein sequence ID" value="KAI4377682.1"/>
    <property type="molecule type" value="Genomic_DNA"/>
</dbReference>